<proteinExistence type="predicted"/>
<reference evidence="2 3" key="1">
    <citation type="submission" date="2018-11" db="EMBL/GenBank/DDBJ databases">
        <authorList>
            <consortium name="Pathogen Informatics"/>
        </authorList>
    </citation>
    <scope>NUCLEOTIDE SEQUENCE [LARGE SCALE GENOMIC DNA]</scope>
</reference>
<organism evidence="2 3">
    <name type="scientific">Strongylus vulgaris</name>
    <name type="common">Blood worm</name>
    <dbReference type="NCBI Taxonomy" id="40348"/>
    <lineage>
        <taxon>Eukaryota</taxon>
        <taxon>Metazoa</taxon>
        <taxon>Ecdysozoa</taxon>
        <taxon>Nematoda</taxon>
        <taxon>Chromadorea</taxon>
        <taxon>Rhabditida</taxon>
        <taxon>Rhabditina</taxon>
        <taxon>Rhabditomorpha</taxon>
        <taxon>Strongyloidea</taxon>
        <taxon>Strongylidae</taxon>
        <taxon>Strongylus</taxon>
    </lineage>
</organism>
<name>A0A3P7IE37_STRVU</name>
<gene>
    <name evidence="2" type="ORF">SVUK_LOCUS1161</name>
</gene>
<feature type="compositionally biased region" description="Low complexity" evidence="1">
    <location>
        <begin position="117"/>
        <end position="157"/>
    </location>
</feature>
<feature type="compositionally biased region" description="Polar residues" evidence="1">
    <location>
        <begin position="73"/>
        <end position="86"/>
    </location>
</feature>
<feature type="region of interest" description="Disordered" evidence="1">
    <location>
        <begin position="73"/>
        <end position="174"/>
    </location>
</feature>
<evidence type="ECO:0008006" key="4">
    <source>
        <dbReference type="Google" id="ProtNLM"/>
    </source>
</evidence>
<evidence type="ECO:0000256" key="1">
    <source>
        <dbReference type="SAM" id="MobiDB-lite"/>
    </source>
</evidence>
<keyword evidence="3" id="KW-1185">Reference proteome</keyword>
<dbReference type="Proteomes" id="UP000270094">
    <property type="component" value="Unassembled WGS sequence"/>
</dbReference>
<evidence type="ECO:0000313" key="3">
    <source>
        <dbReference type="Proteomes" id="UP000270094"/>
    </source>
</evidence>
<sequence length="367" mass="41105">PADPWGAYDDNTIIETEAEKNLFVPKPYRPSSKEKTTTTTRVPVTQPPTTIRTIPFVQTTPAFRQTITPVVQQPSFGRQEVPQTPSRLFVPTPAPTRPAVQSFTRPPFQPPTPSPFQPRQQFQTPFAPQQNFQTRPPFNVQPQFQTQPPFQPQQFRTQPPPPPAPPTTPAPQLPFATQQNLRTGVCPMSIFYISTPINGPTRLSFTHFAIAVTVDQCARTCHEFNCAIAHYNPSNGHCEFNPSTAFAIRNGQCPAWPSLHYRNNVVASEPVRIFCVTCQRPRRRPNRLRTFNPRVSNTPVIHGVLVRQPKAIALGVSQFAVGSSDEKQRERVGVSPIQFEDGGEEGLELQTRSYGKSRVSRNFCIAT</sequence>
<dbReference type="OrthoDB" id="5871074at2759"/>
<accession>A0A3P7IE37</accession>
<feature type="non-terminal residue" evidence="2">
    <location>
        <position position="1"/>
    </location>
</feature>
<dbReference type="AlphaFoldDB" id="A0A3P7IE37"/>
<dbReference type="EMBL" id="UYYB01002177">
    <property type="protein sequence ID" value="VDM66163.1"/>
    <property type="molecule type" value="Genomic_DNA"/>
</dbReference>
<feature type="compositionally biased region" description="Pro residues" evidence="1">
    <location>
        <begin position="158"/>
        <end position="172"/>
    </location>
</feature>
<protein>
    <recommendedName>
        <fullName evidence="4">Apple domain-containing protein</fullName>
    </recommendedName>
</protein>
<feature type="compositionally biased region" description="Low complexity" evidence="1">
    <location>
        <begin position="37"/>
        <end position="48"/>
    </location>
</feature>
<feature type="compositionally biased region" description="Pro residues" evidence="1">
    <location>
        <begin position="107"/>
        <end position="116"/>
    </location>
</feature>
<feature type="region of interest" description="Disordered" evidence="1">
    <location>
        <begin position="18"/>
        <end position="48"/>
    </location>
</feature>
<evidence type="ECO:0000313" key="2">
    <source>
        <dbReference type="EMBL" id="VDM66163.1"/>
    </source>
</evidence>